<dbReference type="PANTHER" id="PTHR38042">
    <property type="entry name" value="UROPORPHYRINOGEN-III SYNTHASE, CHLOROPLASTIC"/>
    <property type="match status" value="1"/>
</dbReference>
<evidence type="ECO:0000256" key="8">
    <source>
        <dbReference type="ARBA" id="ARBA00048617"/>
    </source>
</evidence>
<comment type="function">
    <text evidence="6 9">Catalyzes cyclization of the linear tetrapyrrole, hydroxymethylbilane, to the macrocyclic uroporphyrinogen III.</text>
</comment>
<dbReference type="RefSeq" id="WP_110922042.1">
    <property type="nucleotide sequence ID" value="NZ_QJSU01000001.1"/>
</dbReference>
<evidence type="ECO:0000313" key="12">
    <source>
        <dbReference type="EMBL" id="PYE41079.1"/>
    </source>
</evidence>
<name>A0A2V4UPV9_9GAMM</name>
<dbReference type="Proteomes" id="UP000247746">
    <property type="component" value="Unassembled WGS sequence"/>
</dbReference>
<dbReference type="InterPro" id="IPR036108">
    <property type="entry name" value="4pyrrol_syn_uPrphyn_synt_sf"/>
</dbReference>
<keyword evidence="10" id="KW-0812">Transmembrane</keyword>
<dbReference type="GO" id="GO:0004852">
    <property type="term" value="F:uroporphyrinogen-III synthase activity"/>
    <property type="evidence" value="ECO:0007669"/>
    <property type="project" value="UniProtKB-UniRule"/>
</dbReference>
<evidence type="ECO:0000256" key="9">
    <source>
        <dbReference type="RuleBase" id="RU366031"/>
    </source>
</evidence>
<keyword evidence="4 9" id="KW-0456">Lyase</keyword>
<dbReference type="GO" id="GO:0006782">
    <property type="term" value="P:protoporphyrinogen IX biosynthetic process"/>
    <property type="evidence" value="ECO:0007669"/>
    <property type="project" value="UniProtKB-UniRule"/>
</dbReference>
<keyword evidence="10" id="KW-0472">Membrane</keyword>
<reference evidence="12 13" key="1">
    <citation type="submission" date="2018-06" db="EMBL/GenBank/DDBJ databases">
        <title>Genomic Encyclopedia of Type Strains, Phase III (KMG-III): the genomes of soil and plant-associated and newly described type strains.</title>
        <authorList>
            <person name="Whitman W."/>
        </authorList>
    </citation>
    <scope>NUCLEOTIDE SEQUENCE [LARGE SCALE GENOMIC DNA]</scope>
    <source>
        <strain evidence="12 13">CECT 5889</strain>
    </source>
</reference>
<dbReference type="CDD" id="cd06578">
    <property type="entry name" value="HemD"/>
    <property type="match status" value="1"/>
</dbReference>
<evidence type="ECO:0000256" key="3">
    <source>
        <dbReference type="ARBA" id="ARBA00013109"/>
    </source>
</evidence>
<dbReference type="GO" id="GO:0006780">
    <property type="term" value="P:uroporphyrinogen III biosynthetic process"/>
    <property type="evidence" value="ECO:0007669"/>
    <property type="project" value="UniProtKB-UniRule"/>
</dbReference>
<feature type="transmembrane region" description="Helical" evidence="10">
    <location>
        <begin position="77"/>
        <end position="96"/>
    </location>
</feature>
<evidence type="ECO:0000256" key="10">
    <source>
        <dbReference type="SAM" id="Phobius"/>
    </source>
</evidence>
<dbReference type="Gene3D" id="3.40.50.10090">
    <property type="match status" value="2"/>
</dbReference>
<dbReference type="AlphaFoldDB" id="A0A2V4UPV9"/>
<keyword evidence="10" id="KW-1133">Transmembrane helix</keyword>
<accession>A0A2V4UPV9</accession>
<dbReference type="InterPro" id="IPR039793">
    <property type="entry name" value="UROS/Hem4"/>
</dbReference>
<dbReference type="InterPro" id="IPR003754">
    <property type="entry name" value="4pyrrol_synth_uPrphyn_synth"/>
</dbReference>
<sequence length="317" mass="34884">MSSSIYAKSVHKGQATDAHLLLPQVVINTRPVERSAPLTQHLQAEGLSVVEMPMLALQSRPTTNDDMILMQQWLAGAYKALVIVSPTAAAAGLAVWQMLKRENQVRDDENDQVDAPVKAPSHIIAVGEATAAVLSNRLAHELEYQVRQPEVANNEGMLAMPEIESLQAGDKLLVWRGLGGRRLLVDALQARGVHVDSIAWYERKMPVEASVQYEQWLQGFLTSCSETDVALSEQPKPIVVVSSGAAFEHWEAVVSAVAEKRLEPTADTVLPPLELADFAYVVLGERLANMVAEQQLYYWRVEDLAPETILAAIRSKH</sequence>
<evidence type="ECO:0000256" key="2">
    <source>
        <dbReference type="ARBA" id="ARBA00008133"/>
    </source>
</evidence>
<proteinExistence type="inferred from homology"/>
<evidence type="ECO:0000256" key="4">
    <source>
        <dbReference type="ARBA" id="ARBA00023239"/>
    </source>
</evidence>
<dbReference type="SUPFAM" id="SSF69618">
    <property type="entry name" value="HemD-like"/>
    <property type="match status" value="1"/>
</dbReference>
<comment type="pathway">
    <text evidence="1 9">Porphyrin-containing compound metabolism; protoporphyrin-IX biosynthesis; coproporphyrinogen-III from 5-aminolevulinate: step 3/4.</text>
</comment>
<evidence type="ECO:0000256" key="7">
    <source>
        <dbReference type="ARBA" id="ARBA00040167"/>
    </source>
</evidence>
<keyword evidence="5 9" id="KW-0627">Porphyrin biosynthesis</keyword>
<gene>
    <name evidence="12" type="ORF">DFP82_101399</name>
</gene>
<comment type="catalytic activity">
    <reaction evidence="8 9">
        <text>hydroxymethylbilane = uroporphyrinogen III + H2O</text>
        <dbReference type="Rhea" id="RHEA:18965"/>
        <dbReference type="ChEBI" id="CHEBI:15377"/>
        <dbReference type="ChEBI" id="CHEBI:57308"/>
        <dbReference type="ChEBI" id="CHEBI:57845"/>
        <dbReference type="EC" id="4.2.1.75"/>
    </reaction>
</comment>
<dbReference type="Pfam" id="PF02602">
    <property type="entry name" value="HEM4"/>
    <property type="match status" value="1"/>
</dbReference>
<dbReference type="PANTHER" id="PTHR38042:SF1">
    <property type="entry name" value="UROPORPHYRINOGEN-III SYNTHASE, CHLOROPLASTIC"/>
    <property type="match status" value="1"/>
</dbReference>
<evidence type="ECO:0000256" key="1">
    <source>
        <dbReference type="ARBA" id="ARBA00004772"/>
    </source>
</evidence>
<evidence type="ECO:0000313" key="13">
    <source>
        <dbReference type="Proteomes" id="UP000247746"/>
    </source>
</evidence>
<keyword evidence="13" id="KW-1185">Reference proteome</keyword>
<comment type="caution">
    <text evidence="12">The sequence shown here is derived from an EMBL/GenBank/DDBJ whole genome shotgun (WGS) entry which is preliminary data.</text>
</comment>
<evidence type="ECO:0000256" key="6">
    <source>
        <dbReference type="ARBA" id="ARBA00037589"/>
    </source>
</evidence>
<evidence type="ECO:0000259" key="11">
    <source>
        <dbReference type="Pfam" id="PF02602"/>
    </source>
</evidence>
<organism evidence="12 13">
    <name type="scientific">Psychrobacter fozii</name>
    <dbReference type="NCBI Taxonomy" id="198480"/>
    <lineage>
        <taxon>Bacteria</taxon>
        <taxon>Pseudomonadati</taxon>
        <taxon>Pseudomonadota</taxon>
        <taxon>Gammaproteobacteria</taxon>
        <taxon>Moraxellales</taxon>
        <taxon>Moraxellaceae</taxon>
        <taxon>Psychrobacter</taxon>
    </lineage>
</organism>
<comment type="similarity">
    <text evidence="2 9">Belongs to the uroporphyrinogen-III synthase family.</text>
</comment>
<feature type="domain" description="Tetrapyrrole biosynthesis uroporphyrinogen III synthase" evidence="11">
    <location>
        <begin position="38"/>
        <end position="289"/>
    </location>
</feature>
<dbReference type="EMBL" id="QJSU01000001">
    <property type="protein sequence ID" value="PYE41079.1"/>
    <property type="molecule type" value="Genomic_DNA"/>
</dbReference>
<protein>
    <recommendedName>
        <fullName evidence="7 9">Uroporphyrinogen-III synthase</fullName>
        <ecNumber evidence="3 9">4.2.1.75</ecNumber>
    </recommendedName>
</protein>
<dbReference type="OrthoDB" id="9787650at2"/>
<dbReference type="EC" id="4.2.1.75" evidence="3 9"/>
<evidence type="ECO:0000256" key="5">
    <source>
        <dbReference type="ARBA" id="ARBA00023244"/>
    </source>
</evidence>